<gene>
    <name evidence="1" type="ORF">DPEC_G00021010</name>
</gene>
<proteinExistence type="predicted"/>
<organism evidence="1 2">
    <name type="scientific">Dallia pectoralis</name>
    <name type="common">Alaska blackfish</name>
    <dbReference type="NCBI Taxonomy" id="75939"/>
    <lineage>
        <taxon>Eukaryota</taxon>
        <taxon>Metazoa</taxon>
        <taxon>Chordata</taxon>
        <taxon>Craniata</taxon>
        <taxon>Vertebrata</taxon>
        <taxon>Euteleostomi</taxon>
        <taxon>Actinopterygii</taxon>
        <taxon>Neopterygii</taxon>
        <taxon>Teleostei</taxon>
        <taxon>Protacanthopterygii</taxon>
        <taxon>Esociformes</taxon>
        <taxon>Umbridae</taxon>
        <taxon>Dallia</taxon>
    </lineage>
</organism>
<name>A0ACC2HGE6_DALPE</name>
<protein>
    <submittedName>
        <fullName evidence="1">Uncharacterized protein</fullName>
    </submittedName>
</protein>
<evidence type="ECO:0000313" key="2">
    <source>
        <dbReference type="Proteomes" id="UP001157502"/>
    </source>
</evidence>
<keyword evidence="2" id="KW-1185">Reference proteome</keyword>
<comment type="caution">
    <text evidence="1">The sequence shown here is derived from an EMBL/GenBank/DDBJ whole genome shotgun (WGS) entry which is preliminary data.</text>
</comment>
<dbReference type="EMBL" id="CM055729">
    <property type="protein sequence ID" value="KAJ8014943.1"/>
    <property type="molecule type" value="Genomic_DNA"/>
</dbReference>
<reference evidence="1" key="1">
    <citation type="submission" date="2021-05" db="EMBL/GenBank/DDBJ databases">
        <authorList>
            <person name="Pan Q."/>
            <person name="Jouanno E."/>
            <person name="Zahm M."/>
            <person name="Klopp C."/>
            <person name="Cabau C."/>
            <person name="Louis A."/>
            <person name="Berthelot C."/>
            <person name="Parey E."/>
            <person name="Roest Crollius H."/>
            <person name="Montfort J."/>
            <person name="Robinson-Rechavi M."/>
            <person name="Bouchez O."/>
            <person name="Lampietro C."/>
            <person name="Lopez Roques C."/>
            <person name="Donnadieu C."/>
            <person name="Postlethwait J."/>
            <person name="Bobe J."/>
            <person name="Dillon D."/>
            <person name="Chandos A."/>
            <person name="von Hippel F."/>
            <person name="Guiguen Y."/>
        </authorList>
    </citation>
    <scope>NUCLEOTIDE SEQUENCE</scope>
    <source>
        <strain evidence="1">YG-Jan2019</strain>
    </source>
</reference>
<accession>A0ACC2HGE6</accession>
<dbReference type="Proteomes" id="UP001157502">
    <property type="component" value="Chromosome 2"/>
</dbReference>
<evidence type="ECO:0000313" key="1">
    <source>
        <dbReference type="EMBL" id="KAJ8014943.1"/>
    </source>
</evidence>
<sequence length="241" mass="27451">MLASSSKSSNSIISAKSRGSPVDDFRNSLSGTPMPNEWPVESDVPIIRRSFIDMVQSQTCSKVSPNKSKETIAARVETVKEDNQREEKDQSGIQTRDQFYSETGDMEIVNEILSYSRDKVSQTLYSIQNTWTSDVETVKEDNQRDEKDQKRILHLFAHELVDKVSGLIKRHSASQQLLVPVGKAVSDTTLLEVKTGLETTQQPWESELVNFFTQESVGRLLKYQLFTFFSDQVVLRQHAWQ</sequence>